<dbReference type="PANTHER" id="PTHR30563:SF0">
    <property type="entry name" value="DNA RECOMBINATION PROTEIN RMUC"/>
    <property type="match status" value="1"/>
</dbReference>
<evidence type="ECO:0000256" key="3">
    <source>
        <dbReference type="ARBA" id="ARBA00023054"/>
    </source>
</evidence>
<accession>A0A841K5S0</accession>
<dbReference type="InterPro" id="IPR003798">
    <property type="entry name" value="DNA_recombination_RmuC"/>
</dbReference>
<dbReference type="GO" id="GO:0006310">
    <property type="term" value="P:DNA recombination"/>
    <property type="evidence" value="ECO:0007669"/>
    <property type="project" value="UniProtKB-KW"/>
</dbReference>
<comment type="similarity">
    <text evidence="2">Belongs to the RmuC family.</text>
</comment>
<keyword evidence="9" id="KW-1185">Reference proteome</keyword>
<evidence type="ECO:0000256" key="1">
    <source>
        <dbReference type="ARBA" id="ARBA00003416"/>
    </source>
</evidence>
<feature type="compositionally biased region" description="Basic and acidic residues" evidence="6">
    <location>
        <begin position="489"/>
        <end position="500"/>
    </location>
</feature>
<gene>
    <name evidence="8" type="ORF">HNQ77_003918</name>
</gene>
<reference evidence="8 9" key="1">
    <citation type="submission" date="2020-08" db="EMBL/GenBank/DDBJ databases">
        <title>Genomic Encyclopedia of Type Strains, Phase IV (KMG-IV): sequencing the most valuable type-strain genomes for metagenomic binning, comparative biology and taxonomic classification.</title>
        <authorList>
            <person name="Goeker M."/>
        </authorList>
    </citation>
    <scope>NUCLEOTIDE SEQUENCE [LARGE SCALE GENOMIC DNA]</scope>
    <source>
        <strain evidence="8 9">DSM 103733</strain>
    </source>
</reference>
<evidence type="ECO:0000256" key="5">
    <source>
        <dbReference type="SAM" id="Coils"/>
    </source>
</evidence>
<evidence type="ECO:0000313" key="8">
    <source>
        <dbReference type="EMBL" id="MBB6145948.1"/>
    </source>
</evidence>
<feature type="region of interest" description="Disordered" evidence="6">
    <location>
        <begin position="474"/>
        <end position="500"/>
    </location>
</feature>
<protein>
    <submittedName>
        <fullName evidence="8">DNA recombination protein RmuC</fullName>
    </submittedName>
</protein>
<feature type="chain" id="PRO_5032508212" evidence="7">
    <location>
        <begin position="22"/>
        <end position="500"/>
    </location>
</feature>
<feature type="coiled-coil region" evidence="5">
    <location>
        <begin position="66"/>
        <end position="153"/>
    </location>
</feature>
<evidence type="ECO:0000256" key="6">
    <source>
        <dbReference type="SAM" id="MobiDB-lite"/>
    </source>
</evidence>
<dbReference type="Gene3D" id="1.10.287.1490">
    <property type="match status" value="1"/>
</dbReference>
<feature type="coiled-coil region" evidence="5">
    <location>
        <begin position="192"/>
        <end position="219"/>
    </location>
</feature>
<dbReference type="RefSeq" id="WP_231581497.1">
    <property type="nucleotide sequence ID" value="NZ_JACHEK010000008.1"/>
</dbReference>
<evidence type="ECO:0000256" key="2">
    <source>
        <dbReference type="ARBA" id="ARBA00009840"/>
    </source>
</evidence>
<dbReference type="EMBL" id="JACHEK010000008">
    <property type="protein sequence ID" value="MBB6145948.1"/>
    <property type="molecule type" value="Genomic_DNA"/>
</dbReference>
<name>A0A841K5S0_9BACT</name>
<dbReference type="Proteomes" id="UP000538666">
    <property type="component" value="Unassembled WGS sequence"/>
</dbReference>
<dbReference type="Pfam" id="PF02646">
    <property type="entry name" value="RmuC"/>
    <property type="match status" value="1"/>
</dbReference>
<feature type="signal peptide" evidence="7">
    <location>
        <begin position="1"/>
        <end position="21"/>
    </location>
</feature>
<proteinExistence type="inferred from homology"/>
<keyword evidence="4" id="KW-0233">DNA recombination</keyword>
<evidence type="ECO:0000256" key="7">
    <source>
        <dbReference type="SAM" id="SignalP"/>
    </source>
</evidence>
<organism evidence="8 9">
    <name type="scientific">Silvibacterium bohemicum</name>
    <dbReference type="NCBI Taxonomy" id="1577686"/>
    <lineage>
        <taxon>Bacteria</taxon>
        <taxon>Pseudomonadati</taxon>
        <taxon>Acidobacteriota</taxon>
        <taxon>Terriglobia</taxon>
        <taxon>Terriglobales</taxon>
        <taxon>Acidobacteriaceae</taxon>
        <taxon>Silvibacterium</taxon>
    </lineage>
</organism>
<keyword evidence="7" id="KW-0732">Signal</keyword>
<keyword evidence="3 5" id="KW-0175">Coiled coil</keyword>
<comment type="caution">
    <text evidence="8">The sequence shown here is derived from an EMBL/GenBank/DDBJ whole genome shotgun (WGS) entry which is preliminary data.</text>
</comment>
<evidence type="ECO:0000256" key="4">
    <source>
        <dbReference type="ARBA" id="ARBA00023172"/>
    </source>
</evidence>
<comment type="function">
    <text evidence="1">Involved in DNA recombination.</text>
</comment>
<dbReference type="PANTHER" id="PTHR30563">
    <property type="entry name" value="DNA RECOMBINATION PROTEIN RMUC"/>
    <property type="match status" value="1"/>
</dbReference>
<sequence>MVIALAAAGLAALLAWLAAKAATGQRAEGLAAEVSQKSAALDAVMREKSAAEANWNERDAKQRSEIARLEAGNSHLQQRVEALQSECTSNESLKDQLRGDISGLKSTVAELTAKFEAEKNASQEKLTVLTSARKELSDQFEALANRILDEKSKKFTDQNEANLGNLIKPLKEKFGEFQTKVESLEKDGLTGRTELKTQIEQLRTLNERLSQDATNLVSALRGSSKTQGDWGELVLESILESSGLRKGYEYRVQESFTREDRTRARLDVILDLPEGRHLVLDSKVSLNDYNDACSAVEDSLRDAALGRHLTAVRTHIRDLSKRDYHALYSLNSLDFVIMFVPIEPAFIAAIGRDNKLWQEAWEKSVLLVSPSTLLFVLRTVAQLWRQEQQTKNVQEIVRRGSELYDKLAAFAKDLTDVGKSLDAARSSYDDAYKKLAQGKGNAIRQAEMLKELGVKPVKSLQQSLPPKLAGLAFQDEQDGSDDGLSLAAKSDEETALNRRE</sequence>
<evidence type="ECO:0000313" key="9">
    <source>
        <dbReference type="Proteomes" id="UP000538666"/>
    </source>
</evidence>
<dbReference type="AlphaFoldDB" id="A0A841K5S0"/>